<keyword evidence="5" id="KW-0969">Cilium</keyword>
<evidence type="ECO:0000256" key="3">
    <source>
        <dbReference type="ARBA" id="ARBA00023143"/>
    </source>
</evidence>
<name>A0ABX8AIV1_9HYPH</name>
<keyword evidence="5" id="KW-0966">Cell projection</keyword>
<evidence type="ECO:0000256" key="4">
    <source>
        <dbReference type="HAMAP-Rule" id="MF_00724"/>
    </source>
</evidence>
<dbReference type="PANTHER" id="PTHR34653:SF1">
    <property type="entry name" value="FLAGELLAR HOOK-BASAL BODY COMPLEX PROTEIN FLIE"/>
    <property type="match status" value="1"/>
</dbReference>
<dbReference type="Proteomes" id="UP000680706">
    <property type="component" value="Chromosome"/>
</dbReference>
<dbReference type="Pfam" id="PF02049">
    <property type="entry name" value="FliE"/>
    <property type="match status" value="1"/>
</dbReference>
<dbReference type="PRINTS" id="PR01006">
    <property type="entry name" value="FLGHOOKFLIE"/>
</dbReference>
<dbReference type="PANTHER" id="PTHR34653">
    <property type="match status" value="1"/>
</dbReference>
<protein>
    <recommendedName>
        <fullName evidence="4">Flagellar hook-basal body complex protein FliE</fullName>
    </recommendedName>
</protein>
<keyword evidence="6" id="KW-1185">Reference proteome</keyword>
<evidence type="ECO:0000313" key="6">
    <source>
        <dbReference type="Proteomes" id="UP000680706"/>
    </source>
</evidence>
<evidence type="ECO:0000256" key="1">
    <source>
        <dbReference type="ARBA" id="ARBA00004117"/>
    </source>
</evidence>
<comment type="subcellular location">
    <subcellularLocation>
        <location evidence="1 4">Bacterial flagellum basal body</location>
    </subcellularLocation>
</comment>
<reference evidence="5 6" key="1">
    <citation type="journal article" date="2021" name="Angew. Chem. Int. Ed. Engl.">
        <title>A novel family of nonribosomal peptides modulate collective behavior in Pseudovibrio bacteria isolated from marine sponges.</title>
        <authorList>
            <person name="Ioca L.P."/>
            <person name="Dai Y."/>
            <person name="Kunakom S."/>
            <person name="Diaz-Espinosa J."/>
            <person name="Krunic A."/>
            <person name="Crnkovic C.M."/>
            <person name="Orjala J."/>
            <person name="Sanchez L.M."/>
            <person name="Ferreira A.G."/>
            <person name="Berlinck R.G.S."/>
            <person name="Eustaquio A.S."/>
        </authorList>
    </citation>
    <scope>NUCLEOTIDE SEQUENCE [LARGE SCALE GENOMIC DNA]</scope>
    <source>
        <strain evidence="5 6">Ab134</strain>
    </source>
</reference>
<keyword evidence="5" id="KW-0282">Flagellum</keyword>
<comment type="similarity">
    <text evidence="2 4">Belongs to the FliE family.</text>
</comment>
<dbReference type="HAMAP" id="MF_00724">
    <property type="entry name" value="FliE"/>
    <property type="match status" value="1"/>
</dbReference>
<keyword evidence="3 4" id="KW-0975">Bacterial flagellum</keyword>
<dbReference type="EMBL" id="CP074126">
    <property type="protein sequence ID" value="QUS54735.1"/>
    <property type="molecule type" value="Genomic_DNA"/>
</dbReference>
<evidence type="ECO:0000256" key="2">
    <source>
        <dbReference type="ARBA" id="ARBA00009272"/>
    </source>
</evidence>
<organism evidence="5 6">
    <name type="scientific">Pseudovibrio brasiliensis</name>
    <dbReference type="NCBI Taxonomy" id="1898042"/>
    <lineage>
        <taxon>Bacteria</taxon>
        <taxon>Pseudomonadati</taxon>
        <taxon>Pseudomonadota</taxon>
        <taxon>Alphaproteobacteria</taxon>
        <taxon>Hyphomicrobiales</taxon>
        <taxon>Stappiaceae</taxon>
        <taxon>Pseudovibrio</taxon>
    </lineage>
</organism>
<sequence length="114" mass="11934">MTGWLTPEGDTIMSNASIAASAYANTAKLSNPLEAASESGDKSGAFGNMVQSAISEINESGQIADVQSLDLLQGKANVVDVVTAVAETELALETVVSVRDRVISAYEEIMRMPI</sequence>
<proteinExistence type="inferred from homology"/>
<evidence type="ECO:0000313" key="5">
    <source>
        <dbReference type="EMBL" id="QUS54735.1"/>
    </source>
</evidence>
<accession>A0ABX8AIV1</accession>
<dbReference type="InterPro" id="IPR001624">
    <property type="entry name" value="FliE"/>
</dbReference>
<gene>
    <name evidence="4 5" type="primary">fliE</name>
    <name evidence="5" type="ORF">KGB56_15250</name>
</gene>